<gene>
    <name evidence="1" type="ORF">MNB_SV-15-780</name>
</gene>
<dbReference type="InterPro" id="IPR012675">
    <property type="entry name" value="Beta-grasp_dom_sf"/>
</dbReference>
<dbReference type="CDD" id="cd00565">
    <property type="entry name" value="Ubl_ThiS"/>
    <property type="match status" value="1"/>
</dbReference>
<dbReference type="Pfam" id="PF02597">
    <property type="entry name" value="ThiS"/>
    <property type="match status" value="1"/>
</dbReference>
<dbReference type="InterPro" id="IPR010035">
    <property type="entry name" value="Thi_S"/>
</dbReference>
<dbReference type="SUPFAM" id="SSF54285">
    <property type="entry name" value="MoaD/ThiS"/>
    <property type="match status" value="1"/>
</dbReference>
<evidence type="ECO:0000313" key="1">
    <source>
        <dbReference type="EMBL" id="SHO80425.1"/>
    </source>
</evidence>
<accession>A0A1W1EHT8</accession>
<reference evidence="1" key="1">
    <citation type="submission" date="2016-10" db="EMBL/GenBank/DDBJ databases">
        <authorList>
            <person name="de Groot N.N."/>
        </authorList>
    </citation>
    <scope>NUCLEOTIDE SEQUENCE</scope>
</reference>
<name>A0A1W1EHT8_9ZZZZ</name>
<dbReference type="PANTHER" id="PTHR34472:SF1">
    <property type="entry name" value="SULFUR CARRIER PROTEIN THIS"/>
    <property type="match status" value="1"/>
</dbReference>
<dbReference type="InterPro" id="IPR016155">
    <property type="entry name" value="Mopterin_synth/thiamin_S_b"/>
</dbReference>
<dbReference type="AlphaFoldDB" id="A0A1W1EHT8"/>
<sequence>MKLKVNGEIQDIKDNITINELISTLGIEVKVMAGAVNMKIIKKDDWDSYILKDGDKVEFLDFVGGG</sequence>
<protein>
    <recommendedName>
        <fullName evidence="2">Sulfur carrier protein ThiS</fullName>
    </recommendedName>
</protein>
<dbReference type="PANTHER" id="PTHR34472">
    <property type="entry name" value="SULFUR CARRIER PROTEIN THIS"/>
    <property type="match status" value="1"/>
</dbReference>
<dbReference type="InterPro" id="IPR003749">
    <property type="entry name" value="ThiS/MoaD-like"/>
</dbReference>
<organism evidence="1">
    <name type="scientific">hydrothermal vent metagenome</name>
    <dbReference type="NCBI Taxonomy" id="652676"/>
    <lineage>
        <taxon>unclassified sequences</taxon>
        <taxon>metagenomes</taxon>
        <taxon>ecological metagenomes</taxon>
    </lineage>
</organism>
<evidence type="ECO:0008006" key="2">
    <source>
        <dbReference type="Google" id="ProtNLM"/>
    </source>
</evidence>
<dbReference type="EMBL" id="FRYL01000008">
    <property type="protein sequence ID" value="SHO80425.1"/>
    <property type="molecule type" value="Genomic_DNA"/>
</dbReference>
<dbReference type="Gene3D" id="3.10.20.30">
    <property type="match status" value="1"/>
</dbReference>
<proteinExistence type="predicted"/>
<dbReference type="NCBIfam" id="TIGR01683">
    <property type="entry name" value="thiS"/>
    <property type="match status" value="1"/>
</dbReference>